<sequence length="192" mass="21599">MAEFYFPYDVRMRQAELQALLEEELGMSILSPVLLASDRYPCTRSRASDELFKLLGEVLAELQRMLPLQRAEVLMYFFRGRVNVECLVPYYLKPYIPPIGTRTCQGLFVPSMKIPATVAPFFPRRIRQFGLDWLNCKYGASVALGAIPTQETRNLGVEVLSSDESSSESGVSTDSDDTSSESEESAVGFFLR</sequence>
<evidence type="ECO:0000313" key="2">
    <source>
        <dbReference type="Proteomes" id="UP000035642"/>
    </source>
</evidence>
<dbReference type="WBParaSite" id="ACAC_0000475201-mRNA-1">
    <property type="protein sequence ID" value="ACAC_0000475201-mRNA-1"/>
    <property type="gene ID" value="ACAC_0000475201"/>
</dbReference>
<protein>
    <submittedName>
        <fullName evidence="3">UDENN domain-containing protein</fullName>
    </submittedName>
</protein>
<dbReference type="AlphaFoldDB" id="A0A0K0D3V7"/>
<reference evidence="2" key="1">
    <citation type="submission" date="2012-09" db="EMBL/GenBank/DDBJ databases">
        <authorList>
            <person name="Martin A.A."/>
        </authorList>
    </citation>
    <scope>NUCLEOTIDE SEQUENCE</scope>
</reference>
<feature type="compositionally biased region" description="Acidic residues" evidence="1">
    <location>
        <begin position="174"/>
        <end position="184"/>
    </location>
</feature>
<feature type="compositionally biased region" description="Low complexity" evidence="1">
    <location>
        <begin position="159"/>
        <end position="173"/>
    </location>
</feature>
<proteinExistence type="predicted"/>
<keyword evidence="2" id="KW-1185">Reference proteome</keyword>
<evidence type="ECO:0000256" key="1">
    <source>
        <dbReference type="SAM" id="MobiDB-lite"/>
    </source>
</evidence>
<name>A0A0K0D3V7_ANGCA</name>
<dbReference type="Proteomes" id="UP000035642">
    <property type="component" value="Unassembled WGS sequence"/>
</dbReference>
<feature type="region of interest" description="Disordered" evidence="1">
    <location>
        <begin position="159"/>
        <end position="192"/>
    </location>
</feature>
<reference evidence="3" key="2">
    <citation type="submission" date="2017-02" db="UniProtKB">
        <authorList>
            <consortium name="WormBaseParasite"/>
        </authorList>
    </citation>
    <scope>IDENTIFICATION</scope>
</reference>
<accession>A0A0K0D3V7</accession>
<evidence type="ECO:0000313" key="3">
    <source>
        <dbReference type="WBParaSite" id="ACAC_0000475201-mRNA-1"/>
    </source>
</evidence>
<organism evidence="2 3">
    <name type="scientific">Angiostrongylus cantonensis</name>
    <name type="common">Rat lungworm</name>
    <dbReference type="NCBI Taxonomy" id="6313"/>
    <lineage>
        <taxon>Eukaryota</taxon>
        <taxon>Metazoa</taxon>
        <taxon>Ecdysozoa</taxon>
        <taxon>Nematoda</taxon>
        <taxon>Chromadorea</taxon>
        <taxon>Rhabditida</taxon>
        <taxon>Rhabditina</taxon>
        <taxon>Rhabditomorpha</taxon>
        <taxon>Strongyloidea</taxon>
        <taxon>Metastrongylidae</taxon>
        <taxon>Angiostrongylus</taxon>
    </lineage>
</organism>